<evidence type="ECO:0000259" key="6">
    <source>
        <dbReference type="SMART" id="SM00479"/>
    </source>
</evidence>
<evidence type="ECO:0000313" key="7">
    <source>
        <dbReference type="EMBL" id="EDW38847.1"/>
    </source>
</evidence>
<dbReference type="eggNOG" id="KOG2248">
    <property type="taxonomic scope" value="Eukaryota"/>
</dbReference>
<dbReference type="PhylomeDB" id="B4GNW4"/>
<dbReference type="STRING" id="7234.B4GNW4"/>
<dbReference type="InterPro" id="IPR036397">
    <property type="entry name" value="RNaseH_sf"/>
</dbReference>
<evidence type="ECO:0000256" key="4">
    <source>
        <dbReference type="ARBA" id="ARBA00022801"/>
    </source>
</evidence>
<dbReference type="Gene3D" id="3.30.420.10">
    <property type="entry name" value="Ribonuclease H-like superfamily/Ribonuclease H"/>
    <property type="match status" value="1"/>
</dbReference>
<dbReference type="PANTHER" id="PTHR12801:SF115">
    <property type="entry name" value="FI18136P1-RELATED"/>
    <property type="match status" value="1"/>
</dbReference>
<dbReference type="PANTHER" id="PTHR12801">
    <property type="entry name" value="RNA EXONUCLEASE REXO1 / RECO3 FAMILY MEMBER-RELATED"/>
    <property type="match status" value="1"/>
</dbReference>
<keyword evidence="5" id="KW-0539">Nucleus</keyword>
<keyword evidence="3" id="KW-0540">Nuclease</keyword>
<dbReference type="HOGENOM" id="CLU_022453_5_1_1"/>
<feature type="domain" description="Exonuclease" evidence="6">
    <location>
        <begin position="1"/>
        <end position="117"/>
    </location>
</feature>
<proteinExistence type="inferred from homology"/>
<dbReference type="InterPro" id="IPR013520">
    <property type="entry name" value="Ribonucl_H"/>
</dbReference>
<sequence>MFLCSYSGITESMLAKETRTLRDVQAVLMSMFHAKTVLVGHSLESDLKALKIIHDVVVDTSVLFPHKMGPPKKRALKTLCIENLKRIIQENEAGHDSAEDAEVCIQLIKYYLRNKIS</sequence>
<dbReference type="OrthoDB" id="206335at2759"/>
<dbReference type="EMBL" id="CH479186">
    <property type="protein sequence ID" value="EDW38847.1"/>
    <property type="molecule type" value="Genomic_DNA"/>
</dbReference>
<keyword evidence="4" id="KW-0378">Hydrolase</keyword>
<name>B4GNW4_DROPE</name>
<dbReference type="InterPro" id="IPR047021">
    <property type="entry name" value="REXO1/3/4-like"/>
</dbReference>
<dbReference type="Proteomes" id="UP000008744">
    <property type="component" value="Unassembled WGS sequence"/>
</dbReference>
<evidence type="ECO:0000256" key="3">
    <source>
        <dbReference type="ARBA" id="ARBA00022722"/>
    </source>
</evidence>
<dbReference type="GO" id="GO:0003676">
    <property type="term" value="F:nucleic acid binding"/>
    <property type="evidence" value="ECO:0007669"/>
    <property type="project" value="InterPro"/>
</dbReference>
<comment type="similarity">
    <text evidence="2">Belongs to the REXO1/REXO3 family.</text>
</comment>
<organism evidence="8">
    <name type="scientific">Drosophila persimilis</name>
    <name type="common">Fruit fly</name>
    <dbReference type="NCBI Taxonomy" id="7234"/>
    <lineage>
        <taxon>Eukaryota</taxon>
        <taxon>Metazoa</taxon>
        <taxon>Ecdysozoa</taxon>
        <taxon>Arthropoda</taxon>
        <taxon>Hexapoda</taxon>
        <taxon>Insecta</taxon>
        <taxon>Pterygota</taxon>
        <taxon>Neoptera</taxon>
        <taxon>Endopterygota</taxon>
        <taxon>Diptera</taxon>
        <taxon>Brachycera</taxon>
        <taxon>Muscomorpha</taxon>
        <taxon>Ephydroidea</taxon>
        <taxon>Drosophilidae</taxon>
        <taxon>Drosophila</taxon>
        <taxon>Sophophora</taxon>
    </lineage>
</organism>
<dbReference type="AlphaFoldDB" id="B4GNW4"/>
<dbReference type="GO" id="GO:0004527">
    <property type="term" value="F:exonuclease activity"/>
    <property type="evidence" value="ECO:0007669"/>
    <property type="project" value="InterPro"/>
</dbReference>
<dbReference type="GO" id="GO:0005634">
    <property type="term" value="C:nucleus"/>
    <property type="evidence" value="ECO:0007669"/>
    <property type="project" value="UniProtKB-SubCell"/>
</dbReference>
<evidence type="ECO:0000313" key="8">
    <source>
        <dbReference type="Proteomes" id="UP000008744"/>
    </source>
</evidence>
<accession>B4GNW4</accession>
<evidence type="ECO:0000256" key="5">
    <source>
        <dbReference type="ARBA" id="ARBA00023242"/>
    </source>
</evidence>
<evidence type="ECO:0000256" key="1">
    <source>
        <dbReference type="ARBA" id="ARBA00004123"/>
    </source>
</evidence>
<reference evidence="7 8" key="1">
    <citation type="journal article" date="2007" name="Nature">
        <title>Evolution of genes and genomes on the Drosophila phylogeny.</title>
        <authorList>
            <consortium name="Drosophila 12 Genomes Consortium"/>
            <person name="Clark A.G."/>
            <person name="Eisen M.B."/>
            <person name="Smith D.R."/>
            <person name="Bergman C.M."/>
            <person name="Oliver B."/>
            <person name="Markow T.A."/>
            <person name="Kaufman T.C."/>
            <person name="Kellis M."/>
            <person name="Gelbart W."/>
            <person name="Iyer V.N."/>
            <person name="Pollard D.A."/>
            <person name="Sackton T.B."/>
            <person name="Larracuente A.M."/>
            <person name="Singh N.D."/>
            <person name="Abad J.P."/>
            <person name="Abt D.N."/>
            <person name="Adryan B."/>
            <person name="Aguade M."/>
            <person name="Akashi H."/>
            <person name="Anderson W.W."/>
            <person name="Aquadro C.F."/>
            <person name="Ardell D.H."/>
            <person name="Arguello R."/>
            <person name="Artieri C.G."/>
            <person name="Barbash D.A."/>
            <person name="Barker D."/>
            <person name="Barsanti P."/>
            <person name="Batterham P."/>
            <person name="Batzoglou S."/>
            <person name="Begun D."/>
            <person name="Bhutkar A."/>
            <person name="Blanco E."/>
            <person name="Bosak S.A."/>
            <person name="Bradley R.K."/>
            <person name="Brand A.D."/>
            <person name="Brent M.R."/>
            <person name="Brooks A.N."/>
            <person name="Brown R.H."/>
            <person name="Butlin R.K."/>
            <person name="Caggese C."/>
            <person name="Calvi B.R."/>
            <person name="Bernardo de Carvalho A."/>
            <person name="Caspi A."/>
            <person name="Castrezana S."/>
            <person name="Celniker S.E."/>
            <person name="Chang J.L."/>
            <person name="Chapple C."/>
            <person name="Chatterji S."/>
            <person name="Chinwalla A."/>
            <person name="Civetta A."/>
            <person name="Clifton S.W."/>
            <person name="Comeron J.M."/>
            <person name="Costello J.C."/>
            <person name="Coyne J.A."/>
            <person name="Daub J."/>
            <person name="David R.G."/>
            <person name="Delcher A.L."/>
            <person name="Delehaunty K."/>
            <person name="Do C.B."/>
            <person name="Ebling H."/>
            <person name="Edwards K."/>
            <person name="Eickbush T."/>
            <person name="Evans J.D."/>
            <person name="Filipski A."/>
            <person name="Findeiss S."/>
            <person name="Freyhult E."/>
            <person name="Fulton L."/>
            <person name="Fulton R."/>
            <person name="Garcia A.C."/>
            <person name="Gardiner A."/>
            <person name="Garfield D.A."/>
            <person name="Garvin B.E."/>
            <person name="Gibson G."/>
            <person name="Gilbert D."/>
            <person name="Gnerre S."/>
            <person name="Godfrey J."/>
            <person name="Good R."/>
            <person name="Gotea V."/>
            <person name="Gravely B."/>
            <person name="Greenberg A.J."/>
            <person name="Griffiths-Jones S."/>
            <person name="Gross S."/>
            <person name="Guigo R."/>
            <person name="Gustafson E.A."/>
            <person name="Haerty W."/>
            <person name="Hahn M.W."/>
            <person name="Halligan D.L."/>
            <person name="Halpern A.L."/>
            <person name="Halter G.M."/>
            <person name="Han M.V."/>
            <person name="Heger A."/>
            <person name="Hillier L."/>
            <person name="Hinrichs A.S."/>
            <person name="Holmes I."/>
            <person name="Hoskins R.A."/>
            <person name="Hubisz M.J."/>
            <person name="Hultmark D."/>
            <person name="Huntley M.A."/>
            <person name="Jaffe D.B."/>
            <person name="Jagadeeshan S."/>
            <person name="Jeck W.R."/>
            <person name="Johnson J."/>
            <person name="Jones C.D."/>
            <person name="Jordan W.C."/>
            <person name="Karpen G.H."/>
            <person name="Kataoka E."/>
            <person name="Keightley P.D."/>
            <person name="Kheradpour P."/>
            <person name="Kirkness E.F."/>
            <person name="Koerich L.B."/>
            <person name="Kristiansen K."/>
            <person name="Kudrna D."/>
            <person name="Kulathinal R.J."/>
            <person name="Kumar S."/>
            <person name="Kwok R."/>
            <person name="Lander E."/>
            <person name="Langley C.H."/>
            <person name="Lapoint R."/>
            <person name="Lazzaro B.P."/>
            <person name="Lee S.J."/>
            <person name="Levesque L."/>
            <person name="Li R."/>
            <person name="Lin C.F."/>
            <person name="Lin M.F."/>
            <person name="Lindblad-Toh K."/>
            <person name="Llopart A."/>
            <person name="Long M."/>
            <person name="Low L."/>
            <person name="Lozovsky E."/>
            <person name="Lu J."/>
            <person name="Luo M."/>
            <person name="Machado C.A."/>
            <person name="Makalowski W."/>
            <person name="Marzo M."/>
            <person name="Matsuda M."/>
            <person name="Matzkin L."/>
            <person name="McAllister B."/>
            <person name="McBride C.S."/>
            <person name="McKernan B."/>
            <person name="McKernan K."/>
            <person name="Mendez-Lago M."/>
            <person name="Minx P."/>
            <person name="Mollenhauer M.U."/>
            <person name="Montooth K."/>
            <person name="Mount S.M."/>
            <person name="Mu X."/>
            <person name="Myers E."/>
            <person name="Negre B."/>
            <person name="Newfeld S."/>
            <person name="Nielsen R."/>
            <person name="Noor M.A."/>
            <person name="O'Grady P."/>
            <person name="Pachter L."/>
            <person name="Papaceit M."/>
            <person name="Parisi M.J."/>
            <person name="Parisi M."/>
            <person name="Parts L."/>
            <person name="Pedersen J.S."/>
            <person name="Pesole G."/>
            <person name="Phillippy A.M."/>
            <person name="Ponting C.P."/>
            <person name="Pop M."/>
            <person name="Porcelli D."/>
            <person name="Powell J.R."/>
            <person name="Prohaska S."/>
            <person name="Pruitt K."/>
            <person name="Puig M."/>
            <person name="Quesneville H."/>
            <person name="Ram K.R."/>
            <person name="Rand D."/>
            <person name="Rasmussen M.D."/>
            <person name="Reed L.K."/>
            <person name="Reenan R."/>
            <person name="Reily A."/>
            <person name="Remington K.A."/>
            <person name="Rieger T.T."/>
            <person name="Ritchie M.G."/>
            <person name="Robin C."/>
            <person name="Rogers Y.H."/>
            <person name="Rohde C."/>
            <person name="Rozas J."/>
            <person name="Rubenfield M.J."/>
            <person name="Ruiz A."/>
            <person name="Russo S."/>
            <person name="Salzberg S.L."/>
            <person name="Sanchez-Gracia A."/>
            <person name="Saranga D.J."/>
            <person name="Sato H."/>
            <person name="Schaeffer S.W."/>
            <person name="Schatz M.C."/>
            <person name="Schlenke T."/>
            <person name="Schwartz R."/>
            <person name="Segarra C."/>
            <person name="Singh R.S."/>
            <person name="Sirot L."/>
            <person name="Sirota M."/>
            <person name="Sisneros N.B."/>
            <person name="Smith C.D."/>
            <person name="Smith T.F."/>
            <person name="Spieth J."/>
            <person name="Stage D.E."/>
            <person name="Stark A."/>
            <person name="Stephan W."/>
            <person name="Strausberg R.L."/>
            <person name="Strempel S."/>
            <person name="Sturgill D."/>
            <person name="Sutton G."/>
            <person name="Sutton G.G."/>
            <person name="Tao W."/>
            <person name="Teichmann S."/>
            <person name="Tobari Y.N."/>
            <person name="Tomimura Y."/>
            <person name="Tsolas J.M."/>
            <person name="Valente V.L."/>
            <person name="Venter E."/>
            <person name="Venter J.C."/>
            <person name="Vicario S."/>
            <person name="Vieira F.G."/>
            <person name="Vilella A.J."/>
            <person name="Villasante A."/>
            <person name="Walenz B."/>
            <person name="Wang J."/>
            <person name="Wasserman M."/>
            <person name="Watts T."/>
            <person name="Wilson D."/>
            <person name="Wilson R.K."/>
            <person name="Wing R.A."/>
            <person name="Wolfner M.F."/>
            <person name="Wong A."/>
            <person name="Wong G.K."/>
            <person name="Wu C.I."/>
            <person name="Wu G."/>
            <person name="Yamamoto D."/>
            <person name="Yang H.P."/>
            <person name="Yang S.P."/>
            <person name="Yorke J.A."/>
            <person name="Yoshida K."/>
            <person name="Zdobnov E."/>
            <person name="Zhang P."/>
            <person name="Zhang Y."/>
            <person name="Zimin A.V."/>
            <person name="Baldwin J."/>
            <person name="Abdouelleil A."/>
            <person name="Abdulkadir J."/>
            <person name="Abebe A."/>
            <person name="Abera B."/>
            <person name="Abreu J."/>
            <person name="Acer S.C."/>
            <person name="Aftuck L."/>
            <person name="Alexander A."/>
            <person name="An P."/>
            <person name="Anderson E."/>
            <person name="Anderson S."/>
            <person name="Arachi H."/>
            <person name="Azer M."/>
            <person name="Bachantsang P."/>
            <person name="Barry A."/>
            <person name="Bayul T."/>
            <person name="Berlin A."/>
            <person name="Bessette D."/>
            <person name="Bloom T."/>
            <person name="Blye J."/>
            <person name="Boguslavskiy L."/>
            <person name="Bonnet C."/>
            <person name="Boukhgalter B."/>
            <person name="Bourzgui I."/>
            <person name="Brown A."/>
            <person name="Cahill P."/>
            <person name="Channer S."/>
            <person name="Cheshatsang Y."/>
            <person name="Chuda L."/>
            <person name="Citroen M."/>
            <person name="Collymore A."/>
            <person name="Cooke P."/>
            <person name="Costello M."/>
            <person name="D'Aco K."/>
            <person name="Daza R."/>
            <person name="De Haan G."/>
            <person name="DeGray S."/>
            <person name="DeMaso C."/>
            <person name="Dhargay N."/>
            <person name="Dooley K."/>
            <person name="Dooley E."/>
            <person name="Doricent M."/>
            <person name="Dorje P."/>
            <person name="Dorjee K."/>
            <person name="Dupes A."/>
            <person name="Elong R."/>
            <person name="Falk J."/>
            <person name="Farina A."/>
            <person name="Faro S."/>
            <person name="Ferguson D."/>
            <person name="Fisher S."/>
            <person name="Foley C.D."/>
            <person name="Franke A."/>
            <person name="Friedrich D."/>
            <person name="Gadbois L."/>
            <person name="Gearin G."/>
            <person name="Gearin C.R."/>
            <person name="Giannoukos G."/>
            <person name="Goode T."/>
            <person name="Graham J."/>
            <person name="Grandbois E."/>
            <person name="Grewal S."/>
            <person name="Gyaltsen K."/>
            <person name="Hafez N."/>
            <person name="Hagos B."/>
            <person name="Hall J."/>
            <person name="Henson C."/>
            <person name="Hollinger A."/>
            <person name="Honan T."/>
            <person name="Huard M.D."/>
            <person name="Hughes L."/>
            <person name="Hurhula B."/>
            <person name="Husby M.E."/>
            <person name="Kamat A."/>
            <person name="Kanga B."/>
            <person name="Kashin S."/>
            <person name="Khazanovich D."/>
            <person name="Kisner P."/>
            <person name="Lance K."/>
            <person name="Lara M."/>
            <person name="Lee W."/>
            <person name="Lennon N."/>
            <person name="Letendre F."/>
            <person name="LeVine R."/>
            <person name="Lipovsky A."/>
            <person name="Liu X."/>
            <person name="Liu J."/>
            <person name="Liu S."/>
            <person name="Lokyitsang T."/>
            <person name="Lokyitsang Y."/>
            <person name="Lubonja R."/>
            <person name="Lui A."/>
            <person name="MacDonald P."/>
            <person name="Magnisalis V."/>
            <person name="Maru K."/>
            <person name="Matthews C."/>
            <person name="McCusker W."/>
            <person name="McDonough S."/>
            <person name="Mehta T."/>
            <person name="Meldrim J."/>
            <person name="Meneus L."/>
            <person name="Mihai O."/>
            <person name="Mihalev A."/>
            <person name="Mihova T."/>
            <person name="Mittelman R."/>
            <person name="Mlenga V."/>
            <person name="Montmayeur A."/>
            <person name="Mulrain L."/>
            <person name="Navidi A."/>
            <person name="Naylor J."/>
            <person name="Negash T."/>
            <person name="Nguyen T."/>
            <person name="Nguyen N."/>
            <person name="Nicol R."/>
            <person name="Norbu C."/>
            <person name="Norbu N."/>
            <person name="Novod N."/>
            <person name="O'Neill B."/>
            <person name="Osman S."/>
            <person name="Markiewicz E."/>
            <person name="Oyono O.L."/>
            <person name="Patti C."/>
            <person name="Phunkhang P."/>
            <person name="Pierre F."/>
            <person name="Priest M."/>
            <person name="Raghuraman S."/>
            <person name="Rege F."/>
            <person name="Reyes R."/>
            <person name="Rise C."/>
            <person name="Rogov P."/>
            <person name="Ross K."/>
            <person name="Ryan E."/>
            <person name="Settipalli S."/>
            <person name="Shea T."/>
            <person name="Sherpa N."/>
            <person name="Shi L."/>
            <person name="Shih D."/>
            <person name="Sparrow T."/>
            <person name="Spaulding J."/>
            <person name="Stalker J."/>
            <person name="Stange-Thomann N."/>
            <person name="Stavropoulos S."/>
            <person name="Stone C."/>
            <person name="Strader C."/>
            <person name="Tesfaye S."/>
            <person name="Thomson T."/>
            <person name="Thoulutsang Y."/>
            <person name="Thoulutsang D."/>
            <person name="Topham K."/>
            <person name="Topping I."/>
            <person name="Tsamla T."/>
            <person name="Vassiliev H."/>
            <person name="Vo A."/>
            <person name="Wangchuk T."/>
            <person name="Wangdi T."/>
            <person name="Weiand M."/>
            <person name="Wilkinson J."/>
            <person name="Wilson A."/>
            <person name="Yadav S."/>
            <person name="Young G."/>
            <person name="Yu Q."/>
            <person name="Zembek L."/>
            <person name="Zhong D."/>
            <person name="Zimmer A."/>
            <person name="Zwirko Z."/>
            <person name="Jaffe D.B."/>
            <person name="Alvarez P."/>
            <person name="Brockman W."/>
            <person name="Butler J."/>
            <person name="Chin C."/>
            <person name="Gnerre S."/>
            <person name="Grabherr M."/>
            <person name="Kleber M."/>
            <person name="Mauceli E."/>
            <person name="MacCallum I."/>
        </authorList>
    </citation>
    <scope>NUCLEOTIDE SEQUENCE [LARGE SCALE GENOMIC DNA]</scope>
    <source>
        <strain evidence="8">MSH-3 / Tucson 14011-0111.49</strain>
    </source>
</reference>
<dbReference type="SUPFAM" id="SSF53098">
    <property type="entry name" value="Ribonuclease H-like"/>
    <property type="match status" value="1"/>
</dbReference>
<dbReference type="SMR" id="B4GNW4"/>
<evidence type="ECO:0000256" key="2">
    <source>
        <dbReference type="ARBA" id="ARBA00006357"/>
    </source>
</evidence>
<keyword evidence="8" id="KW-1185">Reference proteome</keyword>
<dbReference type="InterPro" id="IPR012337">
    <property type="entry name" value="RNaseH-like_sf"/>
</dbReference>
<gene>
    <name evidence="7" type="primary">Dper\GL13711</name>
    <name evidence="7" type="ORF">Dper_GL13711</name>
</gene>
<dbReference type="OMA" id="KEDACSC"/>
<dbReference type="SMART" id="SM00479">
    <property type="entry name" value="EXOIII"/>
    <property type="match status" value="1"/>
</dbReference>
<comment type="subcellular location">
    <subcellularLocation>
        <location evidence="1">Nucleus</location>
    </subcellularLocation>
</comment>
<protein>
    <submittedName>
        <fullName evidence="7">GL13711</fullName>
    </submittedName>
</protein>